<dbReference type="EMBL" id="HACM01005047">
    <property type="protein sequence ID" value="CRZ05489.1"/>
    <property type="molecule type" value="Transcribed_RNA"/>
</dbReference>
<sequence length="114" mass="12788">MKQFSGNSCVRAYVFSFNNDGVFDDNNKIGIDEWTISQELILYVWSQKIQTPVRLRGVLILPAIIPPTSPSSSHRSAIATDITALSYDCNYRRIATGESDGMVLALPVHRWFGH</sequence>
<protein>
    <submittedName>
        <fullName evidence="1">Uncharacterized protein</fullName>
    </submittedName>
</protein>
<reference evidence="1" key="1">
    <citation type="submission" date="2015-04" db="EMBL/GenBank/DDBJ databases">
        <title>The genome sequence of the plant pathogenic Rhizarian Plasmodiophora brassicae reveals insights in its biotrophic life cycle and the origin of chitin synthesis.</title>
        <authorList>
            <person name="Schwelm A."/>
            <person name="Fogelqvist J."/>
            <person name="Knaust A."/>
            <person name="Julke S."/>
            <person name="Lilja T."/>
            <person name="Dhandapani V."/>
            <person name="Bonilla-Rosso G."/>
            <person name="Karlsson M."/>
            <person name="Shevchenko A."/>
            <person name="Choi S.R."/>
            <person name="Kim H.G."/>
            <person name="Park J.Y."/>
            <person name="Lim Y.P."/>
            <person name="Ludwig-Muller J."/>
            <person name="Dixelius C."/>
        </authorList>
    </citation>
    <scope>NUCLEOTIDE SEQUENCE</scope>
    <source>
        <tissue evidence="1">Potato root galls</tissue>
    </source>
</reference>
<organism evidence="1">
    <name type="scientific">Spongospora subterranea</name>
    <dbReference type="NCBI Taxonomy" id="70186"/>
    <lineage>
        <taxon>Eukaryota</taxon>
        <taxon>Sar</taxon>
        <taxon>Rhizaria</taxon>
        <taxon>Endomyxa</taxon>
        <taxon>Phytomyxea</taxon>
        <taxon>Plasmodiophorida</taxon>
        <taxon>Plasmodiophoridae</taxon>
        <taxon>Spongospora</taxon>
    </lineage>
</organism>
<name>A0A0H5RAK4_9EUKA</name>
<dbReference type="AlphaFoldDB" id="A0A0H5RAK4"/>
<accession>A0A0H5RAK4</accession>
<evidence type="ECO:0000313" key="1">
    <source>
        <dbReference type="EMBL" id="CRZ05489.1"/>
    </source>
</evidence>
<proteinExistence type="predicted"/>